<dbReference type="OrthoDB" id="5290635at2"/>
<evidence type="ECO:0000259" key="1">
    <source>
        <dbReference type="Pfam" id="PF13443"/>
    </source>
</evidence>
<organism evidence="2 3">
    <name type="scientific">Bdellovibrio bacteriovorus</name>
    <dbReference type="NCBI Taxonomy" id="959"/>
    <lineage>
        <taxon>Bacteria</taxon>
        <taxon>Pseudomonadati</taxon>
        <taxon>Bdellovibrionota</taxon>
        <taxon>Bdellovibrionia</taxon>
        <taxon>Bdellovibrionales</taxon>
        <taxon>Pseudobdellovibrionaceae</taxon>
        <taxon>Bdellovibrio</taxon>
    </lineage>
</organism>
<dbReference type="Gene3D" id="1.10.260.40">
    <property type="entry name" value="lambda repressor-like DNA-binding domains"/>
    <property type="match status" value="1"/>
</dbReference>
<evidence type="ECO:0000313" key="3">
    <source>
        <dbReference type="Proteomes" id="UP000197003"/>
    </source>
</evidence>
<evidence type="ECO:0000313" key="2">
    <source>
        <dbReference type="EMBL" id="ASD65160.1"/>
    </source>
</evidence>
<dbReference type="InterPro" id="IPR010982">
    <property type="entry name" value="Lambda_DNA-bd_dom_sf"/>
</dbReference>
<dbReference type="SUPFAM" id="SSF47413">
    <property type="entry name" value="lambda repressor-like DNA-binding domains"/>
    <property type="match status" value="1"/>
</dbReference>
<proteinExistence type="predicted"/>
<dbReference type="Proteomes" id="UP000197003">
    <property type="component" value="Chromosome"/>
</dbReference>
<gene>
    <name evidence="2" type="ORF">B9G79_17080</name>
</gene>
<feature type="domain" description="HTH cro/C1-type" evidence="1">
    <location>
        <begin position="31"/>
        <end position="85"/>
    </location>
</feature>
<reference evidence="2 3" key="1">
    <citation type="submission" date="2017-04" db="EMBL/GenBank/DDBJ databases">
        <title>Whole genome sequence of Bdellovibrio bacteriovorus strain SSB218315.</title>
        <authorList>
            <person name="Oyedara O."/>
            <person name="Rodriguez-Perez M.A."/>
        </authorList>
    </citation>
    <scope>NUCLEOTIDE SEQUENCE [LARGE SCALE GENOMIC DNA]</scope>
    <source>
        <strain evidence="2 3">SSB218315</strain>
    </source>
</reference>
<accession>A0A1Z3NCF3</accession>
<protein>
    <submittedName>
        <fullName evidence="2">XRE family transcriptional regulator</fullName>
    </submittedName>
</protein>
<dbReference type="EMBL" id="CP020946">
    <property type="protein sequence ID" value="ASD65160.1"/>
    <property type="molecule type" value="Genomic_DNA"/>
</dbReference>
<dbReference type="GO" id="GO:0003677">
    <property type="term" value="F:DNA binding"/>
    <property type="evidence" value="ECO:0007669"/>
    <property type="project" value="InterPro"/>
</dbReference>
<sequence length="269" mass="30892">MFKSVSFSDTKAVIMDQINQHTDAKKLLKSLQQVLKSKKITYADLALRMEVSEVTVKRLFSTQNCNLQTVFRICDLVGISFFDLAALANQDKEVDYVLSEDQEKFFAANPAMFGIFRSLHRGVSPDKLAEVWKLSSQKMFKVLRKIEQFGLLEVLPENQVRIKAVGNIRFQHKGPLARAILRPQIMQFLDHVDVVLKNKDVCMHSAEVELSKTSITELVEEIHALGAKYRARALRDKNLLSADQLQSVRWLYAFAPFETNWQQYPLEVK</sequence>
<dbReference type="AlphaFoldDB" id="A0A1Z3NCF3"/>
<dbReference type="InterPro" id="IPR001387">
    <property type="entry name" value="Cro/C1-type_HTH"/>
</dbReference>
<name>A0A1Z3NCF3_BDEBC</name>
<dbReference type="Pfam" id="PF13443">
    <property type="entry name" value="HTH_26"/>
    <property type="match status" value="1"/>
</dbReference>